<evidence type="ECO:0000256" key="17">
    <source>
        <dbReference type="RuleBase" id="RU003404"/>
    </source>
</evidence>
<dbReference type="InterPro" id="IPR001516">
    <property type="entry name" value="Proton_antipo_N"/>
</dbReference>
<keyword evidence="7 17" id="KW-0812">Transmembrane</keyword>
<feature type="transmembrane region" description="Helical" evidence="17">
    <location>
        <begin position="438"/>
        <end position="458"/>
    </location>
</feature>
<dbReference type="AlphaFoldDB" id="A0A0S2MQC4"/>
<comment type="similarity">
    <text evidence="17">Belongs to the complex I subunit 5 family.</text>
</comment>
<comment type="function">
    <text evidence="1">Core subunit of the mitochondrial membrane respiratory chain NADH dehydrogenase (Complex I) that is believed to belong to the minimal assembly required for catalysis. Complex I functions in the transfer of electrons from NADH to the respiratory chain. The immediate electron acceptor for the enzyme is believed to be ubiquinone.</text>
</comment>
<keyword evidence="6" id="KW-0679">Respiratory chain</keyword>
<evidence type="ECO:0000256" key="3">
    <source>
        <dbReference type="ARBA" id="ARBA00012944"/>
    </source>
</evidence>
<feature type="transmembrane region" description="Helical" evidence="17">
    <location>
        <begin position="190"/>
        <end position="218"/>
    </location>
</feature>
<evidence type="ECO:0000259" key="20">
    <source>
        <dbReference type="Pfam" id="PF06455"/>
    </source>
</evidence>
<dbReference type="InterPro" id="IPR001750">
    <property type="entry name" value="ND/Mrp_TM"/>
</dbReference>
<evidence type="ECO:0000256" key="16">
    <source>
        <dbReference type="ARBA" id="ARBA00049551"/>
    </source>
</evidence>
<evidence type="ECO:0000313" key="21">
    <source>
        <dbReference type="EMBL" id="ALO76909.1"/>
    </source>
</evidence>
<evidence type="ECO:0000256" key="11">
    <source>
        <dbReference type="ARBA" id="ARBA00022989"/>
    </source>
</evidence>
<evidence type="ECO:0000256" key="15">
    <source>
        <dbReference type="ARBA" id="ARBA00023136"/>
    </source>
</evidence>
<evidence type="ECO:0000256" key="6">
    <source>
        <dbReference type="ARBA" id="ARBA00022660"/>
    </source>
</evidence>
<keyword evidence="11 17" id="KW-1133">Transmembrane helix</keyword>
<evidence type="ECO:0000259" key="19">
    <source>
        <dbReference type="Pfam" id="PF00662"/>
    </source>
</evidence>
<dbReference type="EC" id="7.1.1.2" evidence="3 17"/>
<dbReference type="EMBL" id="JX412793">
    <property type="protein sequence ID" value="ALO76909.1"/>
    <property type="molecule type" value="Genomic_DNA"/>
</dbReference>
<keyword evidence="10" id="KW-0249">Electron transport</keyword>
<feature type="transmembrane region" description="Helical" evidence="17">
    <location>
        <begin position="403"/>
        <end position="426"/>
    </location>
</feature>
<feature type="domain" description="NADH dehydrogenase subunit 5 C-terminal" evidence="20">
    <location>
        <begin position="377"/>
        <end position="550"/>
    </location>
</feature>
<keyword evidence="5 17" id="KW-0813">Transport</keyword>
<comment type="catalytic activity">
    <reaction evidence="16 17">
        <text>a ubiquinone + NADH + 5 H(+)(in) = a ubiquinol + NAD(+) + 4 H(+)(out)</text>
        <dbReference type="Rhea" id="RHEA:29091"/>
        <dbReference type="Rhea" id="RHEA-COMP:9565"/>
        <dbReference type="Rhea" id="RHEA-COMP:9566"/>
        <dbReference type="ChEBI" id="CHEBI:15378"/>
        <dbReference type="ChEBI" id="CHEBI:16389"/>
        <dbReference type="ChEBI" id="CHEBI:17976"/>
        <dbReference type="ChEBI" id="CHEBI:57540"/>
        <dbReference type="ChEBI" id="CHEBI:57945"/>
        <dbReference type="EC" id="7.1.1.2"/>
    </reaction>
</comment>
<feature type="transmembrane region" description="Helical" evidence="17">
    <location>
        <begin position="77"/>
        <end position="94"/>
    </location>
</feature>
<feature type="transmembrane region" description="Helical" evidence="17">
    <location>
        <begin position="317"/>
        <end position="341"/>
    </location>
</feature>
<dbReference type="Pfam" id="PF00361">
    <property type="entry name" value="Proton_antipo_M"/>
    <property type="match status" value="1"/>
</dbReference>
<evidence type="ECO:0000256" key="14">
    <source>
        <dbReference type="ARBA" id="ARBA00023128"/>
    </source>
</evidence>
<dbReference type="Pfam" id="PF00662">
    <property type="entry name" value="Proton_antipo_N"/>
    <property type="match status" value="1"/>
</dbReference>
<protein>
    <recommendedName>
        <fullName evidence="4 17">NADH-ubiquinone oxidoreductase chain 5</fullName>
        <ecNumber evidence="3 17">7.1.1.2</ecNumber>
    </recommendedName>
</protein>
<feature type="domain" description="NADH-Ubiquinone oxidoreductase (complex I) chain 5 N-terminal" evidence="19">
    <location>
        <begin position="34"/>
        <end position="77"/>
    </location>
</feature>
<dbReference type="InterPro" id="IPR003945">
    <property type="entry name" value="NU5C-like"/>
</dbReference>
<dbReference type="PANTHER" id="PTHR42829">
    <property type="entry name" value="NADH-UBIQUINONE OXIDOREDUCTASE CHAIN 5"/>
    <property type="match status" value="1"/>
</dbReference>
<keyword evidence="14 17" id="KW-0496">Mitochondrion</keyword>
<comment type="subcellular location">
    <subcellularLocation>
        <location evidence="2">Mitochondrion inner membrane</location>
        <topology evidence="2">Multi-pass membrane protein</topology>
    </subcellularLocation>
</comment>
<feature type="domain" description="NADH:quinone oxidoreductase/Mrp antiporter transmembrane" evidence="18">
    <location>
        <begin position="94"/>
        <end position="368"/>
    </location>
</feature>
<evidence type="ECO:0000256" key="7">
    <source>
        <dbReference type="ARBA" id="ARBA00022692"/>
    </source>
</evidence>
<evidence type="ECO:0000256" key="13">
    <source>
        <dbReference type="ARBA" id="ARBA00023075"/>
    </source>
</evidence>
<dbReference type="InterPro" id="IPR010934">
    <property type="entry name" value="NADH_DH_su5_C"/>
</dbReference>
<feature type="transmembrane region" description="Helical" evidence="17">
    <location>
        <begin position="361"/>
        <end position="383"/>
    </location>
</feature>
<proteinExistence type="inferred from homology"/>
<evidence type="ECO:0000256" key="4">
    <source>
        <dbReference type="ARBA" id="ARBA00021096"/>
    </source>
</evidence>
<feature type="transmembrane region" description="Helical" evidence="17">
    <location>
        <begin position="125"/>
        <end position="150"/>
    </location>
</feature>
<dbReference type="Pfam" id="PF06455">
    <property type="entry name" value="NADH5_C"/>
    <property type="match status" value="1"/>
</dbReference>
<dbReference type="GO" id="GO:0003954">
    <property type="term" value="F:NADH dehydrogenase activity"/>
    <property type="evidence" value="ECO:0007669"/>
    <property type="project" value="TreeGrafter"/>
</dbReference>
<keyword evidence="13 17" id="KW-0830">Ubiquinone</keyword>
<evidence type="ECO:0000256" key="8">
    <source>
        <dbReference type="ARBA" id="ARBA00022792"/>
    </source>
</evidence>
<evidence type="ECO:0000256" key="5">
    <source>
        <dbReference type="ARBA" id="ARBA00022448"/>
    </source>
</evidence>
<name>A0A0S2MQC4_9COLE</name>
<evidence type="ECO:0000256" key="12">
    <source>
        <dbReference type="ARBA" id="ARBA00023027"/>
    </source>
</evidence>
<accession>A0A0S2MQC4</accession>
<keyword evidence="15 17" id="KW-0472">Membrane</keyword>
<evidence type="ECO:0000256" key="2">
    <source>
        <dbReference type="ARBA" id="ARBA00004448"/>
    </source>
</evidence>
<feature type="transmembrane region" description="Helical" evidence="17">
    <location>
        <begin position="156"/>
        <end position="178"/>
    </location>
</feature>
<dbReference type="GO" id="GO:0015990">
    <property type="term" value="P:electron transport coupled proton transport"/>
    <property type="evidence" value="ECO:0007669"/>
    <property type="project" value="TreeGrafter"/>
</dbReference>
<dbReference type="GO" id="GO:0005743">
    <property type="term" value="C:mitochondrial inner membrane"/>
    <property type="evidence" value="ECO:0007669"/>
    <property type="project" value="UniProtKB-SubCell"/>
</dbReference>
<keyword evidence="8" id="KW-0999">Mitochondrion inner membrane</keyword>
<sequence>MIYLGLMIFWLGVWSFLNESVYVFEYVFSTFNTSYMSFSLIFDWMSLFFLSLVCFISSMVFCYSCGYMVGDKNINRFLILVFLFVFSMLLMILSPSLVSILVGWDGLGLSSYCLIIYYQNVKSYAAGLLTVLMNRLGDVALLISISWMMSYGSWNFYSFSLFGEFTIYIMFFVSLASFTKSAQIPFSSWLPAAMAAPTPVSSLVHSSTLVTAGVYLMIRFTDFLGFSMKFYLLILSISTSLMAGISASYEFDLKKIIALSTLSQLGLMMSVLFIGDSLISFFHLFIHALFKALLFMCAGVLIHCFSSLQDIRYMGNLVSCMPLTICLFNMSNLSLCGIPFMSGFYSKDLILEIFLMSEYNFIIYLMLYLSVGLTVSYSIRLSYYSIYGEGGGFPLSSVNDGNLYFKFSMSVMSLLVIFSGGLLNWMVFSTPLFICLPLILKLMVLTFIMLGSLLGLLFSMINFKFSYMTMYLYGMWNLSDLFTGKLNMNTLKFSDYIHSSFDTGWVEYYGSQNFMNFMILFSNLFIYMLNNSFKIFLSLMVIMLFILILL</sequence>
<keyword evidence="9" id="KW-1278">Translocase</keyword>
<geneLocation type="mitochondrion" evidence="21"/>
<gene>
    <name evidence="21" type="primary">nad5</name>
</gene>
<evidence type="ECO:0000259" key="18">
    <source>
        <dbReference type="Pfam" id="PF00361"/>
    </source>
</evidence>
<evidence type="ECO:0000256" key="9">
    <source>
        <dbReference type="ARBA" id="ARBA00022967"/>
    </source>
</evidence>
<dbReference type="GO" id="GO:0008137">
    <property type="term" value="F:NADH dehydrogenase (ubiquinone) activity"/>
    <property type="evidence" value="ECO:0007669"/>
    <property type="project" value="UniProtKB-EC"/>
</dbReference>
<dbReference type="PANTHER" id="PTHR42829:SF2">
    <property type="entry name" value="NADH-UBIQUINONE OXIDOREDUCTASE CHAIN 5"/>
    <property type="match status" value="1"/>
</dbReference>
<organism evidence="21">
    <name type="scientific">Trixagus sp. TRI01</name>
    <dbReference type="NCBI Taxonomy" id="1205587"/>
    <lineage>
        <taxon>Eukaryota</taxon>
        <taxon>Metazoa</taxon>
        <taxon>Ecdysozoa</taxon>
        <taxon>Arthropoda</taxon>
        <taxon>Hexapoda</taxon>
        <taxon>Insecta</taxon>
        <taxon>Pterygota</taxon>
        <taxon>Neoptera</taxon>
        <taxon>Endopterygota</taxon>
        <taxon>Coleoptera</taxon>
        <taxon>Polyphaga</taxon>
        <taxon>Elateriformia</taxon>
        <taxon>Elateroidea</taxon>
        <taxon>Throscidae</taxon>
        <taxon>Trixagus</taxon>
    </lineage>
</organism>
<feature type="transmembrane region" description="Helical" evidence="17">
    <location>
        <begin position="7"/>
        <end position="24"/>
    </location>
</feature>
<feature type="transmembrane region" description="Helical" evidence="17">
    <location>
        <begin position="256"/>
        <end position="275"/>
    </location>
</feature>
<dbReference type="GO" id="GO:0042773">
    <property type="term" value="P:ATP synthesis coupled electron transport"/>
    <property type="evidence" value="ECO:0007669"/>
    <property type="project" value="InterPro"/>
</dbReference>
<feature type="transmembrane region" description="Helical" evidence="17">
    <location>
        <begin position="230"/>
        <end position="249"/>
    </location>
</feature>
<comment type="function">
    <text evidence="17">Core subunit of the mitochondrial membrane respiratory chain NADH dehydrogenase (Complex I) which catalyzes electron transfer from NADH through the respiratory chain, using ubiquinone as an electron acceptor. Essential for the catalytic activity and assembly of complex I.</text>
</comment>
<keyword evidence="12 17" id="KW-0520">NAD</keyword>
<dbReference type="PRINTS" id="PR01434">
    <property type="entry name" value="NADHDHGNASE5"/>
</dbReference>
<reference evidence="21" key="1">
    <citation type="submission" date="2012-06" db="EMBL/GenBank/DDBJ databases">
        <title>Mitogenomics of the Coleoptera under dense taxon sampling.</title>
        <authorList>
            <person name="Timmermans M.J.T.N."/>
            <person name="Lim J."/>
            <person name="Dodsworth S."/>
            <person name="Haran J."/>
            <person name="Ahrens D."/>
            <person name="Bocak L."/>
            <person name="London A."/>
            <person name="Culverwell L."/>
            <person name="Vogler A.P."/>
        </authorList>
    </citation>
    <scope>NUCLEOTIDE SEQUENCE</scope>
</reference>
<evidence type="ECO:0000256" key="10">
    <source>
        <dbReference type="ARBA" id="ARBA00022982"/>
    </source>
</evidence>
<feature type="transmembrane region" description="Helical" evidence="17">
    <location>
        <begin position="44"/>
        <end position="65"/>
    </location>
</feature>
<feature type="transmembrane region" description="Helical" evidence="17">
    <location>
        <begin position="281"/>
        <end position="305"/>
    </location>
</feature>
<feature type="transmembrane region" description="Helical" evidence="17">
    <location>
        <begin position="533"/>
        <end position="549"/>
    </location>
</feature>
<evidence type="ECO:0000256" key="1">
    <source>
        <dbReference type="ARBA" id="ARBA00003257"/>
    </source>
</evidence>